<reference evidence="1" key="1">
    <citation type="submission" date="2017-07" db="EMBL/GenBank/DDBJ databases">
        <title>Taro Niue Genome Assembly and Annotation.</title>
        <authorList>
            <person name="Atibalentja N."/>
            <person name="Keating K."/>
            <person name="Fields C.J."/>
        </authorList>
    </citation>
    <scope>NUCLEOTIDE SEQUENCE</scope>
    <source>
        <strain evidence="1">Niue_2</strain>
        <tissue evidence="1">Leaf</tissue>
    </source>
</reference>
<keyword evidence="2" id="KW-1185">Reference proteome</keyword>
<dbReference type="AlphaFoldDB" id="A0A843WL93"/>
<dbReference type="Proteomes" id="UP000652761">
    <property type="component" value="Unassembled WGS sequence"/>
</dbReference>
<dbReference type="GO" id="GO:0009933">
    <property type="term" value="P:meristem structural organization"/>
    <property type="evidence" value="ECO:0007669"/>
    <property type="project" value="InterPro"/>
</dbReference>
<dbReference type="GO" id="GO:0005634">
    <property type="term" value="C:nucleus"/>
    <property type="evidence" value="ECO:0007669"/>
    <property type="project" value="InterPro"/>
</dbReference>
<gene>
    <name evidence="1" type="ORF">Taro_043482</name>
</gene>
<organism evidence="1 2">
    <name type="scientific">Colocasia esculenta</name>
    <name type="common">Wild taro</name>
    <name type="synonym">Arum esculentum</name>
    <dbReference type="NCBI Taxonomy" id="4460"/>
    <lineage>
        <taxon>Eukaryota</taxon>
        <taxon>Viridiplantae</taxon>
        <taxon>Streptophyta</taxon>
        <taxon>Embryophyta</taxon>
        <taxon>Tracheophyta</taxon>
        <taxon>Spermatophyta</taxon>
        <taxon>Magnoliopsida</taxon>
        <taxon>Liliopsida</taxon>
        <taxon>Araceae</taxon>
        <taxon>Aroideae</taxon>
        <taxon>Colocasieae</taxon>
        <taxon>Colocasia</taxon>
    </lineage>
</organism>
<name>A0A843WL93_COLES</name>
<dbReference type="PANTHER" id="PTHR47684:SF1">
    <property type="entry name" value="PROTEIN TONSOKU"/>
    <property type="match status" value="1"/>
</dbReference>
<sequence length="148" mass="16585">MARLVAKKAPAGVAFPSHLAEPSMASLPILRQPWGWPPISGSDGGSAMKREEDVQLKAAKRGCWEAESEADGNHEEEAQWANVIGDIFKRRGEYVEALRWLHHDYEVFTQQQRHLQVFQLRGGRRGGPEMGVSREVAYLRLTAEGDPH</sequence>
<proteinExistence type="predicted"/>
<dbReference type="PANTHER" id="PTHR47684">
    <property type="entry name" value="PROTEIN TONSOKU"/>
    <property type="match status" value="1"/>
</dbReference>
<dbReference type="InterPro" id="IPR044227">
    <property type="entry name" value="TONSOKU"/>
</dbReference>
<evidence type="ECO:0000313" key="1">
    <source>
        <dbReference type="EMBL" id="MQM10589.1"/>
    </source>
</evidence>
<protein>
    <submittedName>
        <fullName evidence="1">Uncharacterized protein</fullName>
    </submittedName>
</protein>
<accession>A0A843WL93</accession>
<dbReference type="EMBL" id="NMUH01004712">
    <property type="protein sequence ID" value="MQM10589.1"/>
    <property type="molecule type" value="Genomic_DNA"/>
</dbReference>
<comment type="caution">
    <text evidence="1">The sequence shown here is derived from an EMBL/GenBank/DDBJ whole genome shotgun (WGS) entry which is preliminary data.</text>
</comment>
<dbReference type="GO" id="GO:0072423">
    <property type="term" value="P:response to DNA damage checkpoint signaling"/>
    <property type="evidence" value="ECO:0007669"/>
    <property type="project" value="InterPro"/>
</dbReference>
<evidence type="ECO:0000313" key="2">
    <source>
        <dbReference type="Proteomes" id="UP000652761"/>
    </source>
</evidence>
<dbReference type="OrthoDB" id="786838at2759"/>
<dbReference type="GO" id="GO:0040029">
    <property type="term" value="P:epigenetic regulation of gene expression"/>
    <property type="evidence" value="ECO:0007669"/>
    <property type="project" value="InterPro"/>
</dbReference>